<gene>
    <name evidence="1" type="ORF">IFM89_028441</name>
</gene>
<dbReference type="AlphaFoldDB" id="A0A835IUI9"/>
<reference evidence="1 2" key="1">
    <citation type="submission" date="2020-10" db="EMBL/GenBank/DDBJ databases">
        <title>The Coptis chinensis genome and diversification of protoberbering-type alkaloids.</title>
        <authorList>
            <person name="Wang B."/>
            <person name="Shu S."/>
            <person name="Song C."/>
            <person name="Liu Y."/>
        </authorList>
    </citation>
    <scope>NUCLEOTIDE SEQUENCE [LARGE SCALE GENOMIC DNA]</scope>
    <source>
        <strain evidence="1">HL-2020</strain>
        <tissue evidence="1">Leaf</tissue>
    </source>
</reference>
<evidence type="ECO:0000313" key="2">
    <source>
        <dbReference type="Proteomes" id="UP000631114"/>
    </source>
</evidence>
<comment type="caution">
    <text evidence="1">The sequence shown here is derived from an EMBL/GenBank/DDBJ whole genome shotgun (WGS) entry which is preliminary data.</text>
</comment>
<dbReference type="Proteomes" id="UP000631114">
    <property type="component" value="Unassembled WGS sequence"/>
</dbReference>
<dbReference type="EMBL" id="JADFTS010000002">
    <property type="protein sequence ID" value="KAF9621853.1"/>
    <property type="molecule type" value="Genomic_DNA"/>
</dbReference>
<organism evidence="1 2">
    <name type="scientific">Coptis chinensis</name>
    <dbReference type="NCBI Taxonomy" id="261450"/>
    <lineage>
        <taxon>Eukaryota</taxon>
        <taxon>Viridiplantae</taxon>
        <taxon>Streptophyta</taxon>
        <taxon>Embryophyta</taxon>
        <taxon>Tracheophyta</taxon>
        <taxon>Spermatophyta</taxon>
        <taxon>Magnoliopsida</taxon>
        <taxon>Ranunculales</taxon>
        <taxon>Ranunculaceae</taxon>
        <taxon>Coptidoideae</taxon>
        <taxon>Coptis</taxon>
    </lineage>
</organism>
<proteinExistence type="predicted"/>
<sequence length="89" mass="10112">MDKQRDIQAIKAGLPKKTCLRRRPGHVSLDVTLELLQLDYNVIVEYRMYQRKYPQKKQTLKQKNALSTQLGATLPLVSDTVAVLGSCEP</sequence>
<accession>A0A835IUI9</accession>
<name>A0A835IUI9_9MAGN</name>
<feature type="non-terminal residue" evidence="1">
    <location>
        <position position="89"/>
    </location>
</feature>
<keyword evidence="2" id="KW-1185">Reference proteome</keyword>
<evidence type="ECO:0000313" key="1">
    <source>
        <dbReference type="EMBL" id="KAF9621853.1"/>
    </source>
</evidence>
<protein>
    <submittedName>
        <fullName evidence="1">Uncharacterized protein</fullName>
    </submittedName>
</protein>